<protein>
    <submittedName>
        <fullName evidence="2">Uncharacterized protein</fullName>
    </submittedName>
</protein>
<sequence length="297" mass="33169" precursor="true">MVLDLLSPAVIVTASTTLAATSAWRWVVDWRQARILGISIYDFRHGAERRRRTLSRVRARVRRESSIRVPAQSALIRDEYHGRASVQSAEGPGSLSRSDEGPAAAETTQNEPENRPLAESQVTSPDMVSADNVRLLMVPRDQINEFLAFEIAHAVGASLKRSATDWVSAYRHWASVHAVGAMPESIFLNLLGNAPGIRKTRERRKDPRSGRVLKNSAGTPLRDYFYALGDIDDGASKKPKGKRETKAERSAREAAQMAERRRLAEAMPQLTWAEYLASMSVEDREKFDLQHRPLKAA</sequence>
<reference evidence="3" key="1">
    <citation type="journal article" date="2011" name="J. Bacteriol.">
        <title>Genome sequences of eight morphologically diverse alphaproteobacteria.</title>
        <authorList>
            <consortium name="US DOE Joint Genome Institute"/>
            <person name="Brown P.J."/>
            <person name="Kysela D.T."/>
            <person name="Buechlein A."/>
            <person name="Hemmerich C."/>
            <person name="Brun Y.V."/>
        </authorList>
    </citation>
    <scope>NUCLEOTIDE SEQUENCE [LARGE SCALE GENOMIC DNA]</scope>
    <source>
        <strain evidence="3">ATCC 51888 / DSM 1869 / NCIB 11706 / TK 0415</strain>
    </source>
</reference>
<feature type="compositionally biased region" description="Basic and acidic residues" evidence="1">
    <location>
        <begin position="242"/>
        <end position="259"/>
    </location>
</feature>
<name>D8JVU9_HYPDA</name>
<proteinExistence type="predicted"/>
<evidence type="ECO:0000313" key="3">
    <source>
        <dbReference type="Proteomes" id="UP000002033"/>
    </source>
</evidence>
<dbReference type="EMBL" id="CP002083">
    <property type="protein sequence ID" value="ADJ22988.1"/>
    <property type="molecule type" value="Genomic_DNA"/>
</dbReference>
<organism evidence="2 3">
    <name type="scientific">Hyphomicrobium denitrificans (strain ATCC 51888 / DSM 1869 / NCIMB 11706 / TK 0415)</name>
    <dbReference type="NCBI Taxonomy" id="582899"/>
    <lineage>
        <taxon>Bacteria</taxon>
        <taxon>Pseudomonadati</taxon>
        <taxon>Pseudomonadota</taxon>
        <taxon>Alphaproteobacteria</taxon>
        <taxon>Hyphomicrobiales</taxon>
        <taxon>Hyphomicrobiaceae</taxon>
        <taxon>Hyphomicrobium</taxon>
    </lineage>
</organism>
<accession>D8JVU9</accession>
<evidence type="ECO:0000313" key="2">
    <source>
        <dbReference type="EMBL" id="ADJ22988.1"/>
    </source>
</evidence>
<evidence type="ECO:0000256" key="1">
    <source>
        <dbReference type="SAM" id="MobiDB-lite"/>
    </source>
</evidence>
<dbReference type="AlphaFoldDB" id="D8JVU9"/>
<feature type="region of interest" description="Disordered" evidence="1">
    <location>
        <begin position="80"/>
        <end position="125"/>
    </location>
</feature>
<dbReference type="Proteomes" id="UP000002033">
    <property type="component" value="Chromosome"/>
</dbReference>
<dbReference type="STRING" id="582899.Hden_1175"/>
<feature type="region of interest" description="Disordered" evidence="1">
    <location>
        <begin position="235"/>
        <end position="259"/>
    </location>
</feature>
<dbReference type="HOGENOM" id="CLU_936193_0_0_5"/>
<keyword evidence="3" id="KW-1185">Reference proteome</keyword>
<dbReference type="KEGG" id="hdn:Hden_1175"/>
<gene>
    <name evidence="2" type="ordered locus">Hden_1175</name>
</gene>